<dbReference type="InterPro" id="IPR007656">
    <property type="entry name" value="GTD-bd"/>
</dbReference>
<comment type="subcellular location">
    <subcellularLocation>
        <location evidence="1">Membrane</location>
    </subcellularLocation>
</comment>
<keyword evidence="10" id="KW-1185">Reference proteome</keyword>
<keyword evidence="3 7" id="KW-1133">Transmembrane helix</keyword>
<keyword evidence="2 7" id="KW-0812">Transmembrane</keyword>
<keyword evidence="4 7" id="KW-0472">Membrane</keyword>
<gene>
    <name evidence="9" type="ORF">POTOM_025966</name>
</gene>
<reference evidence="9" key="1">
    <citation type="journal article" date="2020" name="bioRxiv">
        <title>Hybrid origin of Populus tomentosa Carr. identified through genome sequencing and phylogenomic analysis.</title>
        <authorList>
            <person name="An X."/>
            <person name="Gao K."/>
            <person name="Chen Z."/>
            <person name="Li J."/>
            <person name="Yang X."/>
            <person name="Yang X."/>
            <person name="Zhou J."/>
            <person name="Guo T."/>
            <person name="Zhao T."/>
            <person name="Huang S."/>
            <person name="Miao D."/>
            <person name="Khan W.U."/>
            <person name="Rao P."/>
            <person name="Ye M."/>
            <person name="Lei B."/>
            <person name="Liao W."/>
            <person name="Wang J."/>
            <person name="Ji L."/>
            <person name="Li Y."/>
            <person name="Guo B."/>
            <person name="Mustafa N.S."/>
            <person name="Li S."/>
            <person name="Yun Q."/>
            <person name="Keller S.R."/>
            <person name="Mao J."/>
            <person name="Zhang R."/>
            <person name="Strauss S.H."/>
        </authorList>
    </citation>
    <scope>NUCLEOTIDE SEQUENCE</scope>
    <source>
        <strain evidence="9">GM15</strain>
        <tissue evidence="9">Leaf</tissue>
    </source>
</reference>
<dbReference type="EMBL" id="JAAWWB010000012">
    <property type="protein sequence ID" value="KAG6770289.1"/>
    <property type="molecule type" value="Genomic_DNA"/>
</dbReference>
<dbReference type="AlphaFoldDB" id="A0A8X8CXF6"/>
<feature type="region of interest" description="Disordered" evidence="6">
    <location>
        <begin position="286"/>
        <end position="331"/>
    </location>
</feature>
<evidence type="ECO:0000256" key="3">
    <source>
        <dbReference type="ARBA" id="ARBA00022989"/>
    </source>
</evidence>
<feature type="coiled-coil region" evidence="5">
    <location>
        <begin position="80"/>
        <end position="125"/>
    </location>
</feature>
<dbReference type="Proteomes" id="UP000886885">
    <property type="component" value="Chromosome 6D"/>
</dbReference>
<evidence type="ECO:0000259" key="8">
    <source>
        <dbReference type="PROSITE" id="PS51775"/>
    </source>
</evidence>
<dbReference type="GO" id="GO:0080115">
    <property type="term" value="F:myosin XI tail binding"/>
    <property type="evidence" value="ECO:0007669"/>
    <property type="project" value="UniProtKB-ARBA"/>
</dbReference>
<dbReference type="GO" id="GO:0016020">
    <property type="term" value="C:membrane"/>
    <property type="evidence" value="ECO:0007669"/>
    <property type="project" value="UniProtKB-SubCell"/>
</dbReference>
<evidence type="ECO:0000256" key="6">
    <source>
        <dbReference type="SAM" id="MobiDB-lite"/>
    </source>
</evidence>
<protein>
    <recommendedName>
        <fullName evidence="8">GTD-binding domain-containing protein</fullName>
    </recommendedName>
</protein>
<dbReference type="PANTHER" id="PTHR31422:SF0">
    <property type="entry name" value="MYOSIN-BINDING PROTEIN 7"/>
    <property type="match status" value="1"/>
</dbReference>
<dbReference type="OrthoDB" id="1060521at2759"/>
<feature type="transmembrane region" description="Helical" evidence="7">
    <location>
        <begin position="551"/>
        <end position="573"/>
    </location>
</feature>
<evidence type="ECO:0000256" key="4">
    <source>
        <dbReference type="ARBA" id="ARBA00023136"/>
    </source>
</evidence>
<evidence type="ECO:0000256" key="1">
    <source>
        <dbReference type="ARBA" id="ARBA00004370"/>
    </source>
</evidence>
<proteinExistence type="predicted"/>
<evidence type="ECO:0000313" key="10">
    <source>
        <dbReference type="Proteomes" id="UP000886885"/>
    </source>
</evidence>
<dbReference type="Pfam" id="PF04576">
    <property type="entry name" value="Zein-binding"/>
    <property type="match status" value="1"/>
</dbReference>
<accession>A0A8X8CXF6</accession>
<dbReference type="PANTHER" id="PTHR31422">
    <property type="entry name" value="BNAANNG28530D PROTEIN"/>
    <property type="match status" value="1"/>
</dbReference>
<evidence type="ECO:0000256" key="7">
    <source>
        <dbReference type="SAM" id="Phobius"/>
    </source>
</evidence>
<evidence type="ECO:0000256" key="2">
    <source>
        <dbReference type="ARBA" id="ARBA00022692"/>
    </source>
</evidence>
<feature type="compositionally biased region" description="Low complexity" evidence="6">
    <location>
        <begin position="299"/>
        <end position="310"/>
    </location>
</feature>
<evidence type="ECO:0000313" key="9">
    <source>
        <dbReference type="EMBL" id="KAG6770289.1"/>
    </source>
</evidence>
<organism evidence="9 10">
    <name type="scientific">Populus tomentosa</name>
    <name type="common">Chinese white poplar</name>
    <dbReference type="NCBI Taxonomy" id="118781"/>
    <lineage>
        <taxon>Eukaryota</taxon>
        <taxon>Viridiplantae</taxon>
        <taxon>Streptophyta</taxon>
        <taxon>Embryophyta</taxon>
        <taxon>Tracheophyta</taxon>
        <taxon>Spermatophyta</taxon>
        <taxon>Magnoliopsida</taxon>
        <taxon>eudicotyledons</taxon>
        <taxon>Gunneridae</taxon>
        <taxon>Pentapetalae</taxon>
        <taxon>rosids</taxon>
        <taxon>fabids</taxon>
        <taxon>Malpighiales</taxon>
        <taxon>Salicaceae</taxon>
        <taxon>Saliceae</taxon>
        <taxon>Populus</taxon>
    </lineage>
</organism>
<evidence type="ECO:0000256" key="5">
    <source>
        <dbReference type="SAM" id="Coils"/>
    </source>
</evidence>
<feature type="domain" description="GTD-binding" evidence="8">
    <location>
        <begin position="71"/>
        <end position="169"/>
    </location>
</feature>
<name>A0A8X8CXF6_POPTO</name>
<dbReference type="PROSITE" id="PS51775">
    <property type="entry name" value="GTD_BINDING"/>
    <property type="match status" value="1"/>
</dbReference>
<comment type="caution">
    <text evidence="9">The sequence shown here is derived from an EMBL/GenBank/DDBJ whole genome shotgun (WGS) entry which is preliminary data.</text>
</comment>
<keyword evidence="5" id="KW-0175">Coiled coil</keyword>
<sequence>MDLQVLSAQASPSRDLVKRCICGCSCSLIAGSSSESWIRSVKRKYDEFEEGNRFYIPGFDFFSNPRIQIENECSALREMVSSQQQTMQDLYTELEEERNAASSAANEAMSMILRLQREKAEIQMEARQFKRFVEEKMGHDQQEFLALEDVLYKREQAIQSFTCEIQAYKHRMMSYGLTEAEAVGEGGGFSRNISMNENLDTGQFEFPAYDYPPLKCNLNDNPNPLEGEVDIVNVEKYAFGETPHGRENLKNLGYRIYQMERSPRSIQQDGDFCGTKNILEKVVVDHSPRRSRHSRRFSGDSSSSLIGMSRELGPDFATESPRSKLSNSFKKTEYASQVEDYTNSRKRDNEADFGDDMSDRVYTIDSIHNGVSQNGVTEPKAGIGIYEEHLSTPRETLTGPDISDPDIKKLYLRLQSLEAGRESMRQALISMRTDKAQMVLLKEIAQHLCKEMSPERKMPARKPILLGSFSFTSIFKWVVSIVFWRKKAQRSKGEFLQIRRKKGKIFLVFKGITWELEKEGNEFKEGEIVLTCPVSNSVIHLYSFTDANACVYSVLELYMFGLSAADVGLLILLDKGSRTRQWRCLMSTQV</sequence>